<evidence type="ECO:0000256" key="1">
    <source>
        <dbReference type="SAM" id="MobiDB-lite"/>
    </source>
</evidence>
<feature type="region of interest" description="Disordered" evidence="1">
    <location>
        <begin position="23"/>
        <end position="60"/>
    </location>
</feature>
<name>A0A543HH08_9MICO</name>
<sequence>MLIGKINVPEHIGVCRCSELCSAPRPDRSLRSRGKLAQSVHKEGADATASAPSDVSQTDRPLEVEVPDVVLVELKRVSQQHGVVRTHGELAELARLKGVALLAGDGAIHECGGGKCG</sequence>
<accession>A0A543HH08</accession>
<gene>
    <name evidence="2" type="ORF">FB466_2598</name>
</gene>
<dbReference type="EMBL" id="VFPN01000004">
    <property type="protein sequence ID" value="TQM57603.1"/>
    <property type="molecule type" value="Genomic_DNA"/>
</dbReference>
<comment type="caution">
    <text evidence="2">The sequence shown here is derived from an EMBL/GenBank/DDBJ whole genome shotgun (WGS) entry which is preliminary data.</text>
</comment>
<dbReference type="Proteomes" id="UP000318331">
    <property type="component" value="Unassembled WGS sequence"/>
</dbReference>
<proteinExistence type="predicted"/>
<reference evidence="2 3" key="1">
    <citation type="submission" date="2019-06" db="EMBL/GenBank/DDBJ databases">
        <title>Sequencing the genomes of 1000 actinobacteria strains.</title>
        <authorList>
            <person name="Klenk H.-P."/>
        </authorList>
    </citation>
    <scope>NUCLEOTIDE SEQUENCE [LARGE SCALE GENOMIC DNA]</scope>
    <source>
        <strain evidence="2 3">DSM 18031</strain>
    </source>
</reference>
<feature type="compositionally biased region" description="Polar residues" evidence="1">
    <location>
        <begin position="50"/>
        <end position="59"/>
    </location>
</feature>
<dbReference type="AlphaFoldDB" id="A0A543HH08"/>
<protein>
    <submittedName>
        <fullName evidence="2">Uncharacterized protein</fullName>
    </submittedName>
</protein>
<keyword evidence="3" id="KW-1185">Reference proteome</keyword>
<organism evidence="2 3">
    <name type="scientific">Klugiella xanthotipulae</name>
    <dbReference type="NCBI Taxonomy" id="244735"/>
    <lineage>
        <taxon>Bacteria</taxon>
        <taxon>Bacillati</taxon>
        <taxon>Actinomycetota</taxon>
        <taxon>Actinomycetes</taxon>
        <taxon>Micrococcales</taxon>
        <taxon>Microbacteriaceae</taxon>
        <taxon>Klugiella</taxon>
    </lineage>
</organism>
<evidence type="ECO:0000313" key="3">
    <source>
        <dbReference type="Proteomes" id="UP000318331"/>
    </source>
</evidence>
<evidence type="ECO:0000313" key="2">
    <source>
        <dbReference type="EMBL" id="TQM57603.1"/>
    </source>
</evidence>